<dbReference type="KEGG" id="sde:Sde_3435"/>
<dbReference type="EMBL" id="CP000282">
    <property type="protein sequence ID" value="ABD82690.1"/>
    <property type="molecule type" value="Genomic_DNA"/>
</dbReference>
<keyword evidence="3" id="KW-1185">Reference proteome</keyword>
<dbReference type="OrthoDB" id="5732447at2"/>
<dbReference type="HOGENOM" id="CLU_1702971_0_0_6"/>
<protein>
    <recommendedName>
        <fullName evidence="1">DUF2846 domain-containing protein</fullName>
    </recommendedName>
</protein>
<name>Q21F39_SACD2</name>
<organism evidence="2 3">
    <name type="scientific">Saccharophagus degradans (strain 2-40 / ATCC 43961 / DSM 17024)</name>
    <dbReference type="NCBI Taxonomy" id="203122"/>
    <lineage>
        <taxon>Bacteria</taxon>
        <taxon>Pseudomonadati</taxon>
        <taxon>Pseudomonadota</taxon>
        <taxon>Gammaproteobacteria</taxon>
        <taxon>Cellvibrionales</taxon>
        <taxon>Cellvibrionaceae</taxon>
        <taxon>Saccharophagus</taxon>
    </lineage>
</organism>
<evidence type="ECO:0000313" key="2">
    <source>
        <dbReference type="EMBL" id="ABD82690.1"/>
    </source>
</evidence>
<feature type="domain" description="DUF2846" evidence="1">
    <location>
        <begin position="30"/>
        <end position="124"/>
    </location>
</feature>
<evidence type="ECO:0000313" key="3">
    <source>
        <dbReference type="Proteomes" id="UP000001947"/>
    </source>
</evidence>
<reference evidence="2 3" key="1">
    <citation type="journal article" date="2008" name="PLoS Genet.">
        <title>Complete genome sequence of the complex carbohydrate-degrading marine bacterium, Saccharophagus degradans strain 2-40 T.</title>
        <authorList>
            <person name="Weiner R.M."/>
            <person name="Taylor L.E.II."/>
            <person name="Henrissat B."/>
            <person name="Hauser L."/>
            <person name="Land M."/>
            <person name="Coutinho P.M."/>
            <person name="Rancurel C."/>
            <person name="Saunders E.H."/>
            <person name="Longmire A.G."/>
            <person name="Zhang H."/>
            <person name="Bayer E.A."/>
            <person name="Gilbert H.J."/>
            <person name="Larimer F."/>
            <person name="Zhulin I.B."/>
            <person name="Ekborg N.A."/>
            <person name="Lamed R."/>
            <person name="Richardson P.M."/>
            <person name="Borovok I."/>
            <person name="Hutcheson S."/>
        </authorList>
    </citation>
    <scope>NUCLEOTIDE SEQUENCE [LARGE SCALE GENOMIC DNA]</scope>
    <source>
        <strain evidence="3">2-40 / ATCC 43961 / DSM 17024</strain>
    </source>
</reference>
<dbReference type="AlphaFoldDB" id="Q21F39"/>
<dbReference type="RefSeq" id="WP_011469906.1">
    <property type="nucleotide sequence ID" value="NC_007912.1"/>
</dbReference>
<evidence type="ECO:0000259" key="1">
    <source>
        <dbReference type="Pfam" id="PF11008"/>
    </source>
</evidence>
<dbReference type="GeneID" id="98615051"/>
<dbReference type="Proteomes" id="UP000001947">
    <property type="component" value="Chromosome"/>
</dbReference>
<dbReference type="PROSITE" id="PS51257">
    <property type="entry name" value="PROKAR_LIPOPROTEIN"/>
    <property type="match status" value="1"/>
</dbReference>
<sequence length="154" mass="17139">MKYFILVMVYLVVSGCASLGQKFSEPMAVEQDKALVYFYRPARFFQGGGGPDVYVNEVKEFRMHNGGYAFRYFNPGEYTISTRKHFNWGLEGVDKAVSLNAGEVYYFRMDFSDSGVNVISVGGFATGEVSGVVAFNLIENSVATTEIKETSLIQ</sequence>
<dbReference type="InterPro" id="IPR022548">
    <property type="entry name" value="DUF2846"/>
</dbReference>
<gene>
    <name evidence="2" type="ordered locus">Sde_3435</name>
</gene>
<dbReference type="Pfam" id="PF11008">
    <property type="entry name" value="DUF2846"/>
    <property type="match status" value="1"/>
</dbReference>
<proteinExistence type="predicted"/>
<accession>Q21F39</accession>